<accession>A0A8T2UPV1</accession>
<keyword evidence="7" id="KW-1185">Reference proteome</keyword>
<dbReference type="PANTHER" id="PTHR46434:SF1">
    <property type="entry name" value="GENETIC INTERACTOR OF PROHIBITINS 3, MITOCHONDRIAL"/>
    <property type="match status" value="1"/>
</dbReference>
<feature type="compositionally biased region" description="Acidic residues" evidence="3">
    <location>
        <begin position="152"/>
        <end position="165"/>
    </location>
</feature>
<feature type="domain" description="G" evidence="4">
    <location>
        <begin position="427"/>
        <end position="502"/>
    </location>
</feature>
<feature type="coiled-coil region" evidence="2">
    <location>
        <begin position="191"/>
        <end position="218"/>
    </location>
</feature>
<dbReference type="Proteomes" id="UP000825935">
    <property type="component" value="Chromosome 6"/>
</dbReference>
<reference evidence="6" key="1">
    <citation type="submission" date="2021-08" db="EMBL/GenBank/DDBJ databases">
        <title>WGS assembly of Ceratopteris richardii.</title>
        <authorList>
            <person name="Marchant D.B."/>
            <person name="Chen G."/>
            <person name="Jenkins J."/>
            <person name="Shu S."/>
            <person name="Leebens-Mack J."/>
            <person name="Grimwood J."/>
            <person name="Schmutz J."/>
            <person name="Soltis P."/>
            <person name="Soltis D."/>
            <person name="Chen Z.-H."/>
        </authorList>
    </citation>
    <scope>NUCLEOTIDE SEQUENCE</scope>
    <source>
        <strain evidence="6">Whitten #5841</strain>
        <tissue evidence="6">Leaf</tissue>
    </source>
</reference>
<feature type="compositionally biased region" description="Polar residues" evidence="3">
    <location>
        <begin position="74"/>
        <end position="84"/>
    </location>
</feature>
<protein>
    <recommendedName>
        <fullName evidence="8">G domain-containing protein</fullName>
    </recommendedName>
</protein>
<dbReference type="Pfam" id="PF01926">
    <property type="entry name" value="MMR_HSR1"/>
    <property type="match status" value="1"/>
</dbReference>
<evidence type="ECO:0000259" key="5">
    <source>
        <dbReference type="Pfam" id="PF21516"/>
    </source>
</evidence>
<dbReference type="AlphaFoldDB" id="A0A8T2UPV1"/>
<dbReference type="GO" id="GO:0005525">
    <property type="term" value="F:GTP binding"/>
    <property type="evidence" value="ECO:0007669"/>
    <property type="project" value="InterPro"/>
</dbReference>
<dbReference type="OMA" id="YGPICPG"/>
<evidence type="ECO:0000313" key="6">
    <source>
        <dbReference type="EMBL" id="KAH7435575.1"/>
    </source>
</evidence>
<dbReference type="PANTHER" id="PTHR46434">
    <property type="entry name" value="GENETIC INTERACTOR OF PROHIBITINS 3, MITOCHONDRIAL"/>
    <property type="match status" value="1"/>
</dbReference>
<keyword evidence="1" id="KW-0150">Chloroplast</keyword>
<evidence type="ECO:0000256" key="2">
    <source>
        <dbReference type="SAM" id="Coils"/>
    </source>
</evidence>
<name>A0A8T2UPV1_CERRI</name>
<evidence type="ECO:0000259" key="4">
    <source>
        <dbReference type="Pfam" id="PF01926"/>
    </source>
</evidence>
<dbReference type="InterPro" id="IPR006073">
    <property type="entry name" value="GTP-bd"/>
</dbReference>
<dbReference type="InterPro" id="IPR027417">
    <property type="entry name" value="P-loop_NTPase"/>
</dbReference>
<dbReference type="EMBL" id="CM035411">
    <property type="protein sequence ID" value="KAH7435575.1"/>
    <property type="molecule type" value="Genomic_DNA"/>
</dbReference>
<dbReference type="SUPFAM" id="SSF52540">
    <property type="entry name" value="P-loop containing nucleoside triphosphate hydrolases"/>
    <property type="match status" value="1"/>
</dbReference>
<organism evidence="6 7">
    <name type="scientific">Ceratopteris richardii</name>
    <name type="common">Triangle waterfern</name>
    <dbReference type="NCBI Taxonomy" id="49495"/>
    <lineage>
        <taxon>Eukaryota</taxon>
        <taxon>Viridiplantae</taxon>
        <taxon>Streptophyta</taxon>
        <taxon>Embryophyta</taxon>
        <taxon>Tracheophyta</taxon>
        <taxon>Polypodiopsida</taxon>
        <taxon>Polypodiidae</taxon>
        <taxon>Polypodiales</taxon>
        <taxon>Pteridineae</taxon>
        <taxon>Pteridaceae</taxon>
        <taxon>Parkerioideae</taxon>
        <taxon>Ceratopteris</taxon>
    </lineage>
</organism>
<evidence type="ECO:0008006" key="8">
    <source>
        <dbReference type="Google" id="ProtNLM"/>
    </source>
</evidence>
<comment type="caution">
    <text evidence="6">The sequence shown here is derived from an EMBL/GenBank/DDBJ whole genome shotgun (WGS) entry which is preliminary data.</text>
</comment>
<feature type="domain" description="NOA1/YqeH-like C-terminal" evidence="5">
    <location>
        <begin position="544"/>
        <end position="642"/>
    </location>
</feature>
<proteinExistence type="predicted"/>
<dbReference type="CDD" id="cd01855">
    <property type="entry name" value="YqeH"/>
    <property type="match status" value="1"/>
</dbReference>
<dbReference type="Gene3D" id="3.40.50.300">
    <property type="entry name" value="P-loop containing nucleotide triphosphate hydrolases"/>
    <property type="match status" value="1"/>
</dbReference>
<evidence type="ECO:0000313" key="7">
    <source>
        <dbReference type="Proteomes" id="UP000825935"/>
    </source>
</evidence>
<dbReference type="GO" id="GO:0005739">
    <property type="term" value="C:mitochondrion"/>
    <property type="evidence" value="ECO:0007669"/>
    <property type="project" value="TreeGrafter"/>
</dbReference>
<feature type="compositionally biased region" description="Acidic residues" evidence="3">
    <location>
        <begin position="133"/>
        <end position="143"/>
    </location>
</feature>
<gene>
    <name evidence="6" type="ORF">KP509_06G070100</name>
</gene>
<dbReference type="InterPro" id="IPR050896">
    <property type="entry name" value="Mito_lipid_metab_GTPase"/>
</dbReference>
<evidence type="ECO:0000256" key="3">
    <source>
        <dbReference type="SAM" id="MobiDB-lite"/>
    </source>
</evidence>
<keyword evidence="1" id="KW-0934">Plastid</keyword>
<keyword evidence="2" id="KW-0175">Coiled coil</keyword>
<dbReference type="Pfam" id="PF21516">
    <property type="entry name" value="YqeH-like_C"/>
    <property type="match status" value="1"/>
</dbReference>
<sequence>MRGVGSSRFLLHPLAMATSYYPCRLTKVISGVPESSHTAFRLPVVSVECLPFRKVLFSSPPVAGALSFSTIGSSAKNARTTTDSKPQEQGPKRTKGSPSSNTVQICPGCGVRMQDKNPNAAGFFKQPRRLTEEGEGSADEQTDENNNFLGMSEEELYVDDEEEEGREDRAGESEEERESLTSKGGWTWVTVDANDNALAKLDADIDEAEIEEEFIADDAWEMSLQGFTPAGPGFGSETAESLKQVGGAPLQFGKKIRDRKEHKVENDFEKLVVCARCHELRNYGKVKDPTKESLLPDFDFERTVGARLARAHAARTVVVMVVDSSDFDGSFPRRAAALLSELEEKQGEAWKNSKAGNVPRLVLVANKIDLLPKQISPTRLDSWIRRRARDGGAPSPSGTFLVSCVKNWGIKSVLEFIKKLAGPRGEVWVIGAQNAGKSSLINALSKVEEGAPLTQLTEAPLPGTTLGLVRLGGILPANAKLFDTPGLLHPHQLTVRLNREEQRLVQARKELKPRTYRVKAGDTIHVGGLVRLDVRNISASSMYITVWSSILLTCHFARTQRATETYEKHVGIKLQPPLNKERMKELGPWVETPLTVSGDTWDRSSVDIAIAGLGWFGLGIKGTADLSVWTYEGVGITTRVALVPDMARYFEKAGFTAVLKGSSSK</sequence>
<dbReference type="EMBL" id="CM035411">
    <property type="protein sequence ID" value="KAH7435574.1"/>
    <property type="molecule type" value="Genomic_DNA"/>
</dbReference>
<evidence type="ECO:0000256" key="1">
    <source>
        <dbReference type="ARBA" id="ARBA00022528"/>
    </source>
</evidence>
<dbReference type="OrthoDB" id="1696305at2759"/>
<dbReference type="InterPro" id="IPR048422">
    <property type="entry name" value="NOA1/YqeH-like_C"/>
</dbReference>
<feature type="region of interest" description="Disordered" evidence="3">
    <location>
        <begin position="74"/>
        <end position="183"/>
    </location>
</feature>